<dbReference type="EMBL" id="JACASF010000005">
    <property type="protein sequence ID" value="KAF6477922.1"/>
    <property type="molecule type" value="Genomic_DNA"/>
</dbReference>
<comment type="caution">
    <text evidence="2">The sequence shown here is derived from an EMBL/GenBank/DDBJ whole genome shotgun (WGS) entry which is preliminary data.</text>
</comment>
<dbReference type="InParanoid" id="A0A7J8I1U3"/>
<name>A0A7J8I1U3_MOLMO</name>
<dbReference type="AlphaFoldDB" id="A0A7J8I1U3"/>
<proteinExistence type="predicted"/>
<reference evidence="2 3" key="1">
    <citation type="journal article" date="2020" name="Nature">
        <title>Six reference-quality genomes reveal evolution of bat adaptations.</title>
        <authorList>
            <person name="Jebb D."/>
            <person name="Huang Z."/>
            <person name="Pippel M."/>
            <person name="Hughes G.M."/>
            <person name="Lavrichenko K."/>
            <person name="Devanna P."/>
            <person name="Winkler S."/>
            <person name="Jermiin L.S."/>
            <person name="Skirmuntt E.C."/>
            <person name="Katzourakis A."/>
            <person name="Burkitt-Gray L."/>
            <person name="Ray D.A."/>
            <person name="Sullivan K.A.M."/>
            <person name="Roscito J.G."/>
            <person name="Kirilenko B.M."/>
            <person name="Davalos L.M."/>
            <person name="Corthals A.P."/>
            <person name="Power M.L."/>
            <person name="Jones G."/>
            <person name="Ransome R.D."/>
            <person name="Dechmann D.K.N."/>
            <person name="Locatelli A.G."/>
            <person name="Puechmaille S.J."/>
            <person name="Fedrigo O."/>
            <person name="Jarvis E.D."/>
            <person name="Hiller M."/>
            <person name="Vernes S.C."/>
            <person name="Myers E.W."/>
            <person name="Teeling E.C."/>
        </authorList>
    </citation>
    <scope>NUCLEOTIDE SEQUENCE [LARGE SCALE GENOMIC DNA]</scope>
    <source>
        <strain evidence="2">MMolMol1</strain>
        <tissue evidence="2">Muscle</tissue>
    </source>
</reference>
<feature type="compositionally biased region" description="Polar residues" evidence="1">
    <location>
        <begin position="130"/>
        <end position="139"/>
    </location>
</feature>
<accession>A0A7J8I1U3</accession>
<keyword evidence="3" id="KW-1185">Reference proteome</keyword>
<dbReference type="Proteomes" id="UP000550707">
    <property type="component" value="Unassembled WGS sequence"/>
</dbReference>
<gene>
    <name evidence="2" type="ORF">HJG59_010817</name>
</gene>
<organism evidence="2 3">
    <name type="scientific">Molossus molossus</name>
    <name type="common">Pallas' mastiff bat</name>
    <name type="synonym">Vespertilio molossus</name>
    <dbReference type="NCBI Taxonomy" id="27622"/>
    <lineage>
        <taxon>Eukaryota</taxon>
        <taxon>Metazoa</taxon>
        <taxon>Chordata</taxon>
        <taxon>Craniata</taxon>
        <taxon>Vertebrata</taxon>
        <taxon>Euteleostomi</taxon>
        <taxon>Mammalia</taxon>
        <taxon>Eutheria</taxon>
        <taxon>Laurasiatheria</taxon>
        <taxon>Chiroptera</taxon>
        <taxon>Yangochiroptera</taxon>
        <taxon>Molossidae</taxon>
        <taxon>Molossus</taxon>
    </lineage>
</organism>
<evidence type="ECO:0000313" key="2">
    <source>
        <dbReference type="EMBL" id="KAF6477922.1"/>
    </source>
</evidence>
<evidence type="ECO:0000256" key="1">
    <source>
        <dbReference type="SAM" id="MobiDB-lite"/>
    </source>
</evidence>
<protein>
    <submittedName>
        <fullName evidence="2">Uncharacterized protein</fullName>
    </submittedName>
</protein>
<sequence length="181" mass="19066">MCAFLARPSSFPPGICGEAKVRRGPTGRCGTIPPGCRKKGWVMACSRLPSPNSGLGAVVEGWGQLEFVLPSSFSGCFRQLSASTGHTCIGAPTGLDMRVCTHVSTVWAFPLCSDCRAPLLSVPTVRRASAPSSKGSGTAPSPIRPRSGSSEHLSRGRLWFQVLPDRNKKTNPVQQSSAGKA</sequence>
<feature type="region of interest" description="Disordered" evidence="1">
    <location>
        <begin position="126"/>
        <end position="181"/>
    </location>
</feature>
<feature type="compositionally biased region" description="Polar residues" evidence="1">
    <location>
        <begin position="170"/>
        <end position="181"/>
    </location>
</feature>
<evidence type="ECO:0000313" key="3">
    <source>
        <dbReference type="Proteomes" id="UP000550707"/>
    </source>
</evidence>